<keyword evidence="2 9" id="KW-0813">Transport</keyword>
<comment type="function">
    <text evidence="9">Sodium pump that utilizes the energy of pyrophosphate hydrolysis as the driving force for Na(+) movement across the membrane.</text>
</comment>
<evidence type="ECO:0000256" key="6">
    <source>
        <dbReference type="ARBA" id="ARBA00022989"/>
    </source>
</evidence>
<evidence type="ECO:0000256" key="7">
    <source>
        <dbReference type="ARBA" id="ARBA00023065"/>
    </source>
</evidence>
<dbReference type="GO" id="GO:0004427">
    <property type="term" value="F:inorganic diphosphate phosphatase activity"/>
    <property type="evidence" value="ECO:0007669"/>
    <property type="project" value="UniProtKB-EC"/>
</dbReference>
<comment type="caution">
    <text evidence="10">The sequence shown here is derived from an EMBL/GenBank/DDBJ whole genome shotgun (WGS) entry which is preliminary data.</text>
</comment>
<comment type="cofactor">
    <cofactor evidence="9">
        <name>Mg(2+)</name>
        <dbReference type="ChEBI" id="CHEBI:18420"/>
    </cofactor>
</comment>
<comment type="catalytic activity">
    <reaction evidence="9">
        <text>Na(+)(in) + diphosphate + H2O = Na(+)(out) + 2 phosphate + H(+)</text>
        <dbReference type="Rhea" id="RHEA:57884"/>
        <dbReference type="ChEBI" id="CHEBI:15377"/>
        <dbReference type="ChEBI" id="CHEBI:15378"/>
        <dbReference type="ChEBI" id="CHEBI:29101"/>
        <dbReference type="ChEBI" id="CHEBI:33019"/>
        <dbReference type="ChEBI" id="CHEBI:43474"/>
        <dbReference type="EC" id="7.2.3.1"/>
    </reaction>
</comment>
<evidence type="ECO:0000256" key="8">
    <source>
        <dbReference type="ARBA" id="ARBA00023136"/>
    </source>
</evidence>
<keyword evidence="3 9" id="KW-0812">Transmembrane</keyword>
<dbReference type="NCBIfam" id="NF001960">
    <property type="entry name" value="PRK00733.3-5"/>
    <property type="match status" value="1"/>
</dbReference>
<keyword evidence="5 9" id="KW-1278">Translocase</keyword>
<gene>
    <name evidence="9" type="primary">hppA</name>
    <name evidence="10" type="ORF">QQX04_08945</name>
</gene>
<keyword evidence="9" id="KW-1003">Cell membrane</keyword>
<dbReference type="PANTHER" id="PTHR31998">
    <property type="entry name" value="K(+)-INSENSITIVE PYROPHOSPHATE-ENERGIZED PROTON PUMP"/>
    <property type="match status" value="1"/>
</dbReference>
<reference evidence="10" key="1">
    <citation type="submission" date="2023-06" db="EMBL/GenBank/DDBJ databases">
        <title>SYSU T00b26.</title>
        <authorList>
            <person name="Gao L."/>
            <person name="Fang B.-Z."/>
            <person name="Li W.-J."/>
        </authorList>
    </citation>
    <scope>NUCLEOTIDE SEQUENCE</scope>
    <source>
        <strain evidence="10">SYSU T00b26</strain>
    </source>
</reference>
<dbReference type="NCBIfam" id="TIGR01104">
    <property type="entry name" value="V_PPase"/>
    <property type="match status" value="1"/>
</dbReference>
<name>A0ABT8G1U3_9MICO</name>
<dbReference type="InterPro" id="IPR004131">
    <property type="entry name" value="PPase-energised_H-pump"/>
</dbReference>
<feature type="transmembrane region" description="Helical" evidence="9">
    <location>
        <begin position="126"/>
        <end position="152"/>
    </location>
</feature>
<keyword evidence="4 9" id="KW-0460">Magnesium</keyword>
<feature type="transmembrane region" description="Helical" evidence="9">
    <location>
        <begin position="57"/>
        <end position="76"/>
    </location>
</feature>
<feature type="transmembrane region" description="Helical" evidence="9">
    <location>
        <begin position="311"/>
        <end position="329"/>
    </location>
</feature>
<comment type="subunit">
    <text evidence="9">Homodimer.</text>
</comment>
<keyword evidence="11" id="KW-1185">Reference proteome</keyword>
<feature type="transmembrane region" description="Helical" evidence="9">
    <location>
        <begin position="164"/>
        <end position="185"/>
    </location>
</feature>
<evidence type="ECO:0000313" key="11">
    <source>
        <dbReference type="Proteomes" id="UP001172738"/>
    </source>
</evidence>
<feature type="transmembrane region" description="Helical" evidence="9">
    <location>
        <begin position="244"/>
        <end position="262"/>
    </location>
</feature>
<protein>
    <recommendedName>
        <fullName evidence="9">Putative K(+)-stimulated pyrophosphate-energized sodium pump</fullName>
        <ecNumber evidence="9">7.2.3.1</ecNumber>
    </recommendedName>
    <alternativeName>
        <fullName evidence="9">Membrane-bound sodium-translocating pyrophosphatase</fullName>
    </alternativeName>
    <alternativeName>
        <fullName evidence="9">Pyrophosphate-energized inorganic pyrophosphatase</fullName>
        <shortName evidence="9">Na(+)-PPase</shortName>
    </alternativeName>
</protein>
<feature type="transmembrane region" description="Helical" evidence="9">
    <location>
        <begin position="335"/>
        <end position="359"/>
    </location>
</feature>
<dbReference type="EC" id="7.2.3.1" evidence="9"/>
<feature type="transmembrane region" description="Helical" evidence="9">
    <location>
        <begin position="559"/>
        <end position="581"/>
    </location>
</feature>
<comment type="subcellular location">
    <subcellularLocation>
        <location evidence="9">Cell membrane</location>
        <topology evidence="9">Multi-pass membrane protein</topology>
    </subcellularLocation>
    <subcellularLocation>
        <location evidence="1">Endomembrane system</location>
        <topology evidence="1">Multi-pass membrane protein</topology>
    </subcellularLocation>
</comment>
<organism evidence="10 11">
    <name type="scientific">Demequina zhanjiangensis</name>
    <dbReference type="NCBI Taxonomy" id="3051659"/>
    <lineage>
        <taxon>Bacteria</taxon>
        <taxon>Bacillati</taxon>
        <taxon>Actinomycetota</taxon>
        <taxon>Actinomycetes</taxon>
        <taxon>Micrococcales</taxon>
        <taxon>Demequinaceae</taxon>
        <taxon>Demequina</taxon>
    </lineage>
</organism>
<keyword evidence="6 9" id="KW-1133">Transmembrane helix</keyword>
<dbReference type="NCBIfam" id="NF001954">
    <property type="entry name" value="PRK00733.2-2"/>
    <property type="match status" value="1"/>
</dbReference>
<feature type="transmembrane region" description="Helical" evidence="9">
    <location>
        <begin position="268"/>
        <end position="291"/>
    </location>
</feature>
<evidence type="ECO:0000256" key="1">
    <source>
        <dbReference type="ARBA" id="ARBA00004127"/>
    </source>
</evidence>
<dbReference type="EMBL" id="JAUHPV010000005">
    <property type="protein sequence ID" value="MDN4473114.1"/>
    <property type="molecule type" value="Genomic_DNA"/>
</dbReference>
<keyword evidence="10" id="KW-0378">Hydrolase</keyword>
<keyword evidence="7 9" id="KW-0406">Ion transport</keyword>
<keyword evidence="8 9" id="KW-0472">Membrane</keyword>
<evidence type="ECO:0000313" key="10">
    <source>
        <dbReference type="EMBL" id="MDN4473114.1"/>
    </source>
</evidence>
<proteinExistence type="inferred from homology"/>
<comment type="caution">
    <text evidence="9">Lacks conserved residue(s) required for the propagation of feature annotation.</text>
</comment>
<feature type="transmembrane region" description="Helical" evidence="9">
    <location>
        <begin position="630"/>
        <end position="658"/>
    </location>
</feature>
<dbReference type="RefSeq" id="WP_301128335.1">
    <property type="nucleotide sequence ID" value="NZ_JAUHPV010000005.1"/>
</dbReference>
<feature type="transmembrane region" description="Helical" evidence="9">
    <location>
        <begin position="487"/>
        <end position="505"/>
    </location>
</feature>
<sequence>MPVWFWLVPIASVMALGAAYYFFSVMMKESEGTETMARIALHVRNGAIAYLKQQYKVVGIVLASLTALFCVLAYVFHVQNPWVPFAFLTGGLFSGLAGFIGMRTATYASARTANAARHSLNKGLNVAFRSGAVMGLTVVGLGLLDIAIWFFVLTSFYDIEESQQVVVITTTMLTFGMGAAVQSLFARVGGGIFTKAADVGADLVGKIEAGIPEDDPRNPATIADNVGDNVGDVAGMGADLYESYVGVILASAALGAAAYYTSGTDVQLLAVIAPMVIGALGALLSVVGVFFVRTKEGATQKDLLGSLGRGVNGSGVLIAVLSLALLWAMGVPNMWGIWLALVIGLLTGIAIGQAAEYFTSESYKPTKTIASASKTGPATVIIAGIGSGMLSVAVPVIAVVLGTSLAYFFGSGFVYSTDTMNLGLYGIGMAAVGMLSTLGITLATDAYGPIADNAGGNAEMSGLPPEVRQRTDALDSLGNTTAATGKGFAIGSAALTGMALLASYIEEVKIGISHVLERGSDFIFPDGTSLAAGAIDELQSLNLMEMMTYFEVVLINPKVIVSMFTGAMLAFAFSGITMNAVGRAAGQMVDEVRRQFREIPGIMSGETDPDYARCVSISTKAAQREMMMPAILALAAPVIIGLIFGVPGVLGLLIGAMVTGFSLSMFQANSGGAWDNAKKYIEQGNHGGKGSEAHKAAVIGDTVGDPFKDTSGPGLNILVKLMSMESIVIAGVTVAVHLV</sequence>
<comment type="similarity">
    <text evidence="9">Belongs to the H(+)-translocating pyrophosphatase (TC 3.A.10) family. K(+)-stimulated subfamily.</text>
</comment>
<evidence type="ECO:0000256" key="3">
    <source>
        <dbReference type="ARBA" id="ARBA00022692"/>
    </source>
</evidence>
<keyword evidence="9" id="KW-0630">Potassium</keyword>
<feature type="transmembrane region" description="Helical" evidence="9">
    <location>
        <begin position="380"/>
        <end position="410"/>
    </location>
</feature>
<evidence type="ECO:0000256" key="4">
    <source>
        <dbReference type="ARBA" id="ARBA00022842"/>
    </source>
</evidence>
<keyword evidence="9" id="KW-0915">Sodium</keyword>
<feature type="transmembrane region" description="Helical" evidence="9">
    <location>
        <begin position="422"/>
        <end position="443"/>
    </location>
</feature>
<feature type="transmembrane region" description="Helical" evidence="9">
    <location>
        <begin position="6"/>
        <end position="23"/>
    </location>
</feature>
<evidence type="ECO:0000256" key="2">
    <source>
        <dbReference type="ARBA" id="ARBA00022448"/>
    </source>
</evidence>
<feature type="transmembrane region" description="Helical" evidence="9">
    <location>
        <begin position="82"/>
        <end position="105"/>
    </location>
</feature>
<evidence type="ECO:0000256" key="9">
    <source>
        <dbReference type="HAMAP-Rule" id="MF_01129"/>
    </source>
</evidence>
<accession>A0ABT8G1U3</accession>
<evidence type="ECO:0000256" key="5">
    <source>
        <dbReference type="ARBA" id="ARBA00022967"/>
    </source>
</evidence>
<feature type="site" description="Determinant of potassium dependence" evidence="9">
    <location>
        <position position="482"/>
    </location>
</feature>
<dbReference type="Proteomes" id="UP001172738">
    <property type="component" value="Unassembled WGS sequence"/>
</dbReference>
<dbReference type="Pfam" id="PF03030">
    <property type="entry name" value="H_PPase"/>
    <property type="match status" value="1"/>
</dbReference>
<comment type="activity regulation">
    <text evidence="9">Requires K(+) for maximal activity.</text>
</comment>
<dbReference type="PIRSF" id="PIRSF001265">
    <property type="entry name" value="H+-PPase"/>
    <property type="match status" value="1"/>
</dbReference>
<keyword evidence="9" id="KW-0739">Sodium transport</keyword>
<dbReference type="HAMAP" id="MF_01129">
    <property type="entry name" value="PPase_energized_pump"/>
    <property type="match status" value="1"/>
</dbReference>